<gene>
    <name evidence="11" type="ORF">LTRI10_LOCUS10828</name>
</gene>
<organism evidence="11 12">
    <name type="scientific">Linum trigynum</name>
    <dbReference type="NCBI Taxonomy" id="586398"/>
    <lineage>
        <taxon>Eukaryota</taxon>
        <taxon>Viridiplantae</taxon>
        <taxon>Streptophyta</taxon>
        <taxon>Embryophyta</taxon>
        <taxon>Tracheophyta</taxon>
        <taxon>Spermatophyta</taxon>
        <taxon>Magnoliopsida</taxon>
        <taxon>eudicotyledons</taxon>
        <taxon>Gunneridae</taxon>
        <taxon>Pentapetalae</taxon>
        <taxon>rosids</taxon>
        <taxon>fabids</taxon>
        <taxon>Malpighiales</taxon>
        <taxon>Linaceae</taxon>
        <taxon>Linum</taxon>
    </lineage>
</organism>
<keyword evidence="3" id="KW-0677">Repeat</keyword>
<name>A0AAV2D6Y1_9ROSI</name>
<evidence type="ECO:0000256" key="8">
    <source>
        <dbReference type="ARBA" id="ARBA00023242"/>
    </source>
</evidence>
<evidence type="ECO:0000256" key="1">
    <source>
        <dbReference type="ARBA" id="ARBA00004123"/>
    </source>
</evidence>
<evidence type="ECO:0000256" key="4">
    <source>
        <dbReference type="ARBA" id="ARBA00022771"/>
    </source>
</evidence>
<dbReference type="PANTHER" id="PTHR31832:SF68">
    <property type="entry name" value="B-BOX ZINC FINGER PROTEIN 22"/>
    <property type="match status" value="1"/>
</dbReference>
<feature type="region of interest" description="Disordered" evidence="9">
    <location>
        <begin position="82"/>
        <end position="157"/>
    </location>
</feature>
<dbReference type="SMART" id="SM00336">
    <property type="entry name" value="BBOX"/>
    <property type="match status" value="1"/>
</dbReference>
<dbReference type="GO" id="GO:0009640">
    <property type="term" value="P:photomorphogenesis"/>
    <property type="evidence" value="ECO:0007669"/>
    <property type="project" value="TreeGrafter"/>
</dbReference>
<dbReference type="GO" id="GO:0008270">
    <property type="term" value="F:zinc ion binding"/>
    <property type="evidence" value="ECO:0007669"/>
    <property type="project" value="UniProtKB-KW"/>
</dbReference>
<evidence type="ECO:0000256" key="7">
    <source>
        <dbReference type="ARBA" id="ARBA00023163"/>
    </source>
</evidence>
<proteinExistence type="predicted"/>
<dbReference type="InterPro" id="IPR049808">
    <property type="entry name" value="CONSTANS-like_Bbox1"/>
</dbReference>
<reference evidence="11 12" key="1">
    <citation type="submission" date="2024-04" db="EMBL/GenBank/DDBJ databases">
        <authorList>
            <person name="Fracassetti M."/>
        </authorList>
    </citation>
    <scope>NUCLEOTIDE SEQUENCE [LARGE SCALE GENOMIC DNA]</scope>
</reference>
<evidence type="ECO:0000256" key="3">
    <source>
        <dbReference type="ARBA" id="ARBA00022737"/>
    </source>
</evidence>
<evidence type="ECO:0000256" key="2">
    <source>
        <dbReference type="ARBA" id="ARBA00022723"/>
    </source>
</evidence>
<evidence type="ECO:0000256" key="5">
    <source>
        <dbReference type="ARBA" id="ARBA00022833"/>
    </source>
</evidence>
<keyword evidence="7" id="KW-0804">Transcription</keyword>
<keyword evidence="4" id="KW-0863">Zinc-finger</keyword>
<evidence type="ECO:0000313" key="11">
    <source>
        <dbReference type="EMBL" id="CAL1366845.1"/>
    </source>
</evidence>
<evidence type="ECO:0000259" key="10">
    <source>
        <dbReference type="SMART" id="SM00336"/>
    </source>
</evidence>
<evidence type="ECO:0000256" key="9">
    <source>
        <dbReference type="SAM" id="MobiDB-lite"/>
    </source>
</evidence>
<dbReference type="GO" id="GO:0006355">
    <property type="term" value="P:regulation of DNA-templated transcription"/>
    <property type="evidence" value="ECO:0007669"/>
    <property type="project" value="TreeGrafter"/>
</dbReference>
<evidence type="ECO:0000256" key="6">
    <source>
        <dbReference type="ARBA" id="ARBA00023015"/>
    </source>
</evidence>
<keyword evidence="5" id="KW-0862">Zinc</keyword>
<feature type="domain" description="B box-type" evidence="10">
    <location>
        <begin position="25"/>
        <end position="73"/>
    </location>
</feature>
<dbReference type="InterPro" id="IPR000315">
    <property type="entry name" value="Znf_B-box"/>
</dbReference>
<comment type="subcellular location">
    <subcellularLocation>
        <location evidence="1">Nucleus</location>
    </subcellularLocation>
</comment>
<feature type="compositionally biased region" description="Low complexity" evidence="9">
    <location>
        <begin position="85"/>
        <end position="100"/>
    </location>
</feature>
<dbReference type="InterPro" id="IPR051979">
    <property type="entry name" value="B-box_zinc_finger"/>
</dbReference>
<evidence type="ECO:0000313" key="12">
    <source>
        <dbReference type="Proteomes" id="UP001497516"/>
    </source>
</evidence>
<dbReference type="EMBL" id="OZ034815">
    <property type="protein sequence ID" value="CAL1366845.1"/>
    <property type="molecule type" value="Genomic_DNA"/>
</dbReference>
<accession>A0AAV2D6Y1</accession>
<keyword evidence="12" id="KW-1185">Reference proteome</keyword>
<dbReference type="CDD" id="cd19821">
    <property type="entry name" value="Bbox1_BBX-like"/>
    <property type="match status" value="1"/>
</dbReference>
<keyword evidence="8" id="KW-0539">Nucleus</keyword>
<keyword evidence="6" id="KW-0805">Transcription regulation</keyword>
<dbReference type="AlphaFoldDB" id="A0AAV2D6Y1"/>
<sequence>MEPSLSCCLVELMIRYDDIASVDGESKGQCLSSLQEMAGFFFCLEDRALLCRNCDLAIHTANEYVSAHQRFLLTGVKVGLEPTDPGGSSSSGKSPSGEKPSAIKSQSISERVTPAIPFASSSNETPSVNGGGLRISEPSAKVPFSEGYQAGGIQQWL</sequence>
<dbReference type="Proteomes" id="UP001497516">
    <property type="component" value="Chromosome 2"/>
</dbReference>
<dbReference type="GO" id="GO:0005634">
    <property type="term" value="C:nucleus"/>
    <property type="evidence" value="ECO:0007669"/>
    <property type="project" value="UniProtKB-SubCell"/>
</dbReference>
<keyword evidence="2" id="KW-0479">Metal-binding</keyword>
<dbReference type="PANTHER" id="PTHR31832">
    <property type="entry name" value="B-BOX ZINC FINGER PROTEIN 22"/>
    <property type="match status" value="1"/>
</dbReference>
<feature type="compositionally biased region" description="Polar residues" evidence="9">
    <location>
        <begin position="119"/>
        <end position="128"/>
    </location>
</feature>
<protein>
    <recommendedName>
        <fullName evidence="10">B box-type domain-containing protein</fullName>
    </recommendedName>
</protein>